<comment type="caution">
    <text evidence="2">The sequence shown here is derived from an EMBL/GenBank/DDBJ whole genome shotgun (WGS) entry which is preliminary data.</text>
</comment>
<feature type="compositionally biased region" description="Low complexity" evidence="1">
    <location>
        <begin position="1"/>
        <end position="18"/>
    </location>
</feature>
<protein>
    <recommendedName>
        <fullName evidence="4">MADS-box domain-containing protein</fullName>
    </recommendedName>
</protein>
<proteinExistence type="predicted"/>
<evidence type="ECO:0000256" key="1">
    <source>
        <dbReference type="SAM" id="MobiDB-lite"/>
    </source>
</evidence>
<dbReference type="Proteomes" id="UP001287286">
    <property type="component" value="Unassembled WGS sequence"/>
</dbReference>
<evidence type="ECO:0000313" key="2">
    <source>
        <dbReference type="EMBL" id="KAK4072651.1"/>
    </source>
</evidence>
<gene>
    <name evidence="2" type="ORF">Purlil1_13284</name>
</gene>
<keyword evidence="3" id="KW-1185">Reference proteome</keyword>
<dbReference type="EMBL" id="JAWRVI010000193">
    <property type="protein sequence ID" value="KAK4072651.1"/>
    <property type="molecule type" value="Genomic_DNA"/>
</dbReference>
<name>A0ABR0BEJ8_PURLI</name>
<feature type="region of interest" description="Disordered" evidence="1">
    <location>
        <begin position="116"/>
        <end position="144"/>
    </location>
</feature>
<reference evidence="2 3" key="1">
    <citation type="journal article" date="2024" name="Microbiol. Resour. Announc.">
        <title>Genome annotations for the ascomycete fungi Trichoderma harzianum, Trichoderma aggressivum, and Purpureocillium lilacinum.</title>
        <authorList>
            <person name="Beijen E.P.W."/>
            <person name="Ohm R.A."/>
        </authorList>
    </citation>
    <scope>NUCLEOTIDE SEQUENCE [LARGE SCALE GENOMIC DNA]</scope>
    <source>
        <strain evidence="2 3">CBS 150709</strain>
    </source>
</reference>
<evidence type="ECO:0000313" key="3">
    <source>
        <dbReference type="Proteomes" id="UP001287286"/>
    </source>
</evidence>
<organism evidence="2 3">
    <name type="scientific">Purpureocillium lilacinum</name>
    <name type="common">Paecilomyces lilacinus</name>
    <dbReference type="NCBI Taxonomy" id="33203"/>
    <lineage>
        <taxon>Eukaryota</taxon>
        <taxon>Fungi</taxon>
        <taxon>Dikarya</taxon>
        <taxon>Ascomycota</taxon>
        <taxon>Pezizomycotina</taxon>
        <taxon>Sordariomycetes</taxon>
        <taxon>Hypocreomycetidae</taxon>
        <taxon>Hypocreales</taxon>
        <taxon>Ophiocordycipitaceae</taxon>
        <taxon>Purpureocillium</taxon>
    </lineage>
</organism>
<feature type="region of interest" description="Disordered" evidence="1">
    <location>
        <begin position="158"/>
        <end position="252"/>
    </location>
</feature>
<feature type="compositionally biased region" description="Polar residues" evidence="1">
    <location>
        <begin position="172"/>
        <end position="187"/>
    </location>
</feature>
<sequence>MRRQTRAATKAAAAALSSKPKRAPARSLRSASKATAKKPKVPRTDEQRVAELIRKRVKTIMTKVRQLAEKAGISAAFVYEDPKRGWDGVVHPRGTSLIRNIAKIFAFVYKRGPLERKRGRRKKTDTLRPQTPPSDDEEIDNGAPSDVEIEVLDDDAIGLEDPIDDDNGAGGSQNSDAQGDGSVQVNAGGSGVQRDPYSFDPETPPQYVARPIQSNGVDATVPPLEPAGSDSPRRRSESPAEIPAPNQTPMTYSLPINNGDPDTWLPGNNWFGTDWPMDVPGYVPLEPSVQRGNQSLDSRAHEQQLAATKANLVGGTNNGVGLEMTPAAAYTMPQPYQHPAKQLLDPDLATVLANGLRKLMIHTTEQLDNHTTALRLIFVDDPHHYP</sequence>
<accession>A0ABR0BEJ8</accession>
<evidence type="ECO:0008006" key="4">
    <source>
        <dbReference type="Google" id="ProtNLM"/>
    </source>
</evidence>
<feature type="compositionally biased region" description="Acidic residues" evidence="1">
    <location>
        <begin position="158"/>
        <end position="167"/>
    </location>
</feature>
<feature type="region of interest" description="Disordered" evidence="1">
    <location>
        <begin position="1"/>
        <end position="46"/>
    </location>
</feature>